<dbReference type="InterPro" id="IPR036046">
    <property type="entry name" value="Acylphosphatase-like_dom_sf"/>
</dbReference>
<accession>Q169R5</accession>
<reference evidence="2 3" key="1">
    <citation type="journal article" date="2007" name="J. Bacteriol.">
        <title>The complete genome sequence of Roseobacter denitrificans reveals a mixotrophic rather than photosynthetic metabolism.</title>
        <authorList>
            <person name="Swingley W.D."/>
            <person name="Sadekar S."/>
            <person name="Mastrian S.D."/>
            <person name="Matthies H.J."/>
            <person name="Hao J."/>
            <person name="Ramos H."/>
            <person name="Acharya C.R."/>
            <person name="Conrad A.L."/>
            <person name="Taylor H.L."/>
            <person name="Dejesa L.C."/>
            <person name="Shah M.K."/>
            <person name="O'huallachain M.E."/>
            <person name="Lince M.T."/>
            <person name="Blankenship R.E."/>
            <person name="Beatty J.T."/>
            <person name="Touchman J.W."/>
        </authorList>
    </citation>
    <scope>NUCLEOTIDE SEQUENCE [LARGE SCALE GENOMIC DNA]</scope>
    <source>
        <strain evidence="3">ATCC 33942 / OCh 114</strain>
    </source>
</reference>
<evidence type="ECO:0000313" key="3">
    <source>
        <dbReference type="Proteomes" id="UP000007029"/>
    </source>
</evidence>
<dbReference type="SUPFAM" id="SSF54975">
    <property type="entry name" value="Acylphosphatase/BLUF domain-like"/>
    <property type="match status" value="1"/>
</dbReference>
<dbReference type="PROSITE" id="PS50925">
    <property type="entry name" value="BLUF"/>
    <property type="match status" value="1"/>
</dbReference>
<dbReference type="AlphaFoldDB" id="Q169R5"/>
<gene>
    <name evidence="2" type="ordered locus">RD1_1653</name>
</gene>
<dbReference type="Pfam" id="PF04940">
    <property type="entry name" value="BLUF"/>
    <property type="match status" value="1"/>
</dbReference>
<name>Q169R5_ROSDO</name>
<dbReference type="KEGG" id="rde:RD1_1653"/>
<evidence type="ECO:0000313" key="2">
    <source>
        <dbReference type="EMBL" id="ABG31278.1"/>
    </source>
</evidence>
<dbReference type="eggNOG" id="COG0233">
    <property type="taxonomic scope" value="Bacteria"/>
</dbReference>
<dbReference type="STRING" id="375451.RD1_1653"/>
<sequence>MALQQLIYASRPFGYDSSVLAGILSKARVSNKQNDITGSLICRSDIYLQLIEGPSEKIDTLFEKIRRDDRHVEVTVLSRAQPQDRLFPEWDMKHDPAHSWLWSPDEIHDGILQTVSADQVRAVFIRSSEAS</sequence>
<evidence type="ECO:0000259" key="1">
    <source>
        <dbReference type="PROSITE" id="PS50925"/>
    </source>
</evidence>
<dbReference type="SMART" id="SM01034">
    <property type="entry name" value="BLUF"/>
    <property type="match status" value="1"/>
</dbReference>
<organism evidence="2 3">
    <name type="scientific">Roseobacter denitrificans (strain ATCC 33942 / OCh 114)</name>
    <name type="common">Erythrobacter sp. (strain OCh 114)</name>
    <name type="synonym">Roseobacter denitrificans</name>
    <dbReference type="NCBI Taxonomy" id="375451"/>
    <lineage>
        <taxon>Bacteria</taxon>
        <taxon>Pseudomonadati</taxon>
        <taxon>Pseudomonadota</taxon>
        <taxon>Alphaproteobacteria</taxon>
        <taxon>Rhodobacterales</taxon>
        <taxon>Roseobacteraceae</taxon>
        <taxon>Roseobacter</taxon>
    </lineage>
</organism>
<dbReference type="InterPro" id="IPR007024">
    <property type="entry name" value="BLUF_domain"/>
</dbReference>
<protein>
    <submittedName>
        <fullName evidence="2">Activator of photopigment and puc with BLUF domain, putative</fullName>
    </submittedName>
</protein>
<dbReference type="GO" id="GO:0071949">
    <property type="term" value="F:FAD binding"/>
    <property type="evidence" value="ECO:0007669"/>
    <property type="project" value="InterPro"/>
</dbReference>
<dbReference type="HOGENOM" id="CLU_097099_3_2_5"/>
<feature type="domain" description="BLUF" evidence="1">
    <location>
        <begin position="3"/>
        <end position="93"/>
    </location>
</feature>
<dbReference type="GO" id="GO:0009882">
    <property type="term" value="F:blue light photoreceptor activity"/>
    <property type="evidence" value="ECO:0007669"/>
    <property type="project" value="InterPro"/>
</dbReference>
<dbReference type="OrthoDB" id="196105at2"/>
<proteinExistence type="predicted"/>
<dbReference type="EMBL" id="CP000362">
    <property type="protein sequence ID" value="ABG31278.1"/>
    <property type="molecule type" value="Genomic_DNA"/>
</dbReference>
<dbReference type="RefSeq" id="WP_011567898.1">
    <property type="nucleotide sequence ID" value="NC_008209.1"/>
</dbReference>
<keyword evidence="3" id="KW-1185">Reference proteome</keyword>
<dbReference type="Gene3D" id="3.30.70.100">
    <property type="match status" value="1"/>
</dbReference>
<dbReference type="Proteomes" id="UP000007029">
    <property type="component" value="Chromosome"/>
</dbReference>